<feature type="active site" description="Proton donor/acceptor" evidence="10">
    <location>
        <position position="261"/>
    </location>
</feature>
<dbReference type="EMBL" id="SNSC02000034">
    <property type="protein sequence ID" value="TID12762.1"/>
    <property type="molecule type" value="Genomic_DNA"/>
</dbReference>
<reference evidence="13 14" key="1">
    <citation type="submission" date="2019-04" db="EMBL/GenBank/DDBJ databases">
        <title>High contiguity whole genome sequence and gene annotation resource for two Venturia nashicola isolates.</title>
        <authorList>
            <person name="Prokchorchik M."/>
            <person name="Won K."/>
            <person name="Lee Y."/>
            <person name="Choi E.D."/>
            <person name="Segonzac C."/>
            <person name="Sohn K.H."/>
        </authorList>
    </citation>
    <scope>NUCLEOTIDE SEQUENCE [LARGE SCALE GENOMIC DNA]</scope>
    <source>
        <strain evidence="13 14">PRI2</strain>
    </source>
</reference>
<dbReference type="Proteomes" id="UP000298493">
    <property type="component" value="Unassembled WGS sequence"/>
</dbReference>
<evidence type="ECO:0000256" key="8">
    <source>
        <dbReference type="ARBA" id="ARBA00023157"/>
    </source>
</evidence>
<evidence type="ECO:0000256" key="9">
    <source>
        <dbReference type="ARBA" id="ARBA00034045"/>
    </source>
</evidence>
<comment type="subcellular location">
    <subcellularLocation>
        <location evidence="1">Secreted</location>
    </subcellularLocation>
</comment>
<dbReference type="EC" id="3.1.1.74" evidence="3"/>
<evidence type="ECO:0000313" key="13">
    <source>
        <dbReference type="EMBL" id="TID12762.1"/>
    </source>
</evidence>
<dbReference type="SUPFAM" id="SSF53474">
    <property type="entry name" value="alpha/beta-Hydrolases"/>
    <property type="match status" value="1"/>
</dbReference>
<dbReference type="Gene3D" id="3.40.50.1820">
    <property type="entry name" value="alpha/beta hydrolase"/>
    <property type="match status" value="1"/>
</dbReference>
<comment type="similarity">
    <text evidence="2">Belongs to the cutinase family.</text>
</comment>
<evidence type="ECO:0000256" key="12">
    <source>
        <dbReference type="SAM" id="SignalP"/>
    </source>
</evidence>
<feature type="disulfide bond" evidence="11">
    <location>
        <begin position="110"/>
        <end position="178"/>
    </location>
</feature>
<feature type="disulfide bond" evidence="11">
    <location>
        <begin position="242"/>
        <end position="249"/>
    </location>
</feature>
<keyword evidence="14" id="KW-1185">Reference proteome</keyword>
<organism evidence="13 14">
    <name type="scientific">Venturia nashicola</name>
    <dbReference type="NCBI Taxonomy" id="86259"/>
    <lineage>
        <taxon>Eukaryota</taxon>
        <taxon>Fungi</taxon>
        <taxon>Dikarya</taxon>
        <taxon>Ascomycota</taxon>
        <taxon>Pezizomycotina</taxon>
        <taxon>Dothideomycetes</taxon>
        <taxon>Pleosporomycetidae</taxon>
        <taxon>Venturiales</taxon>
        <taxon>Venturiaceae</taxon>
        <taxon>Venturia</taxon>
    </lineage>
</organism>
<dbReference type="InterPro" id="IPR029058">
    <property type="entry name" value="AB_hydrolase_fold"/>
</dbReference>
<dbReference type="GO" id="GO:0016052">
    <property type="term" value="P:carbohydrate catabolic process"/>
    <property type="evidence" value="ECO:0007669"/>
    <property type="project" value="TreeGrafter"/>
</dbReference>
<keyword evidence="7" id="KW-0378">Hydrolase</keyword>
<evidence type="ECO:0000256" key="10">
    <source>
        <dbReference type="PIRSR" id="PIRSR611150-1"/>
    </source>
</evidence>
<evidence type="ECO:0000256" key="3">
    <source>
        <dbReference type="ARBA" id="ARBA00013095"/>
    </source>
</evidence>
<keyword evidence="4" id="KW-0719">Serine esterase</keyword>
<gene>
    <name evidence="13" type="ORF">E6O75_ATG10255</name>
</gene>
<evidence type="ECO:0000256" key="5">
    <source>
        <dbReference type="ARBA" id="ARBA00022525"/>
    </source>
</evidence>
<dbReference type="PANTHER" id="PTHR48250:SF3">
    <property type="entry name" value="CUTINASE 1-RELATED"/>
    <property type="match status" value="1"/>
</dbReference>
<keyword evidence="8 11" id="KW-1015">Disulfide bond</keyword>
<feature type="active site" description="Nucleophile" evidence="10">
    <location>
        <position position="189"/>
    </location>
</feature>
<comment type="caution">
    <text evidence="13">The sequence shown here is derived from an EMBL/GenBank/DDBJ whole genome shotgun (WGS) entry which is preliminary data.</text>
</comment>
<dbReference type="InterPro" id="IPR011150">
    <property type="entry name" value="Cutinase_monf"/>
</dbReference>
<dbReference type="GO" id="GO:0050525">
    <property type="term" value="F:cutinase activity"/>
    <property type="evidence" value="ECO:0007669"/>
    <property type="project" value="UniProtKB-EC"/>
</dbReference>
<evidence type="ECO:0000256" key="1">
    <source>
        <dbReference type="ARBA" id="ARBA00004613"/>
    </source>
</evidence>
<evidence type="ECO:0000313" key="14">
    <source>
        <dbReference type="Proteomes" id="UP000298493"/>
    </source>
</evidence>
<feature type="active site" evidence="10">
    <location>
        <position position="246"/>
    </location>
</feature>
<evidence type="ECO:0000256" key="6">
    <source>
        <dbReference type="ARBA" id="ARBA00022729"/>
    </source>
</evidence>
<feature type="chain" id="PRO_5021277449" description="cutinase" evidence="12">
    <location>
        <begin position="21"/>
        <end position="281"/>
    </location>
</feature>
<dbReference type="SMART" id="SM01110">
    <property type="entry name" value="Cutinase"/>
    <property type="match status" value="1"/>
</dbReference>
<dbReference type="GO" id="GO:0005576">
    <property type="term" value="C:extracellular region"/>
    <property type="evidence" value="ECO:0007669"/>
    <property type="project" value="UniProtKB-SubCell"/>
</dbReference>
<accession>A0A4Z1NWF0</accession>
<keyword evidence="6 12" id="KW-0732">Signal</keyword>
<keyword evidence="5" id="KW-0964">Secreted</keyword>
<evidence type="ECO:0000256" key="4">
    <source>
        <dbReference type="ARBA" id="ARBA00022487"/>
    </source>
</evidence>
<comment type="catalytic activity">
    <reaction evidence="9">
        <text>cutin + H2O = cutin monomers.</text>
        <dbReference type="EC" id="3.1.1.74"/>
    </reaction>
</comment>
<dbReference type="InterPro" id="IPR000675">
    <property type="entry name" value="Cutinase/axe"/>
</dbReference>
<dbReference type="STRING" id="86259.A0A4Z1NWF0"/>
<evidence type="ECO:0000256" key="11">
    <source>
        <dbReference type="PIRSR" id="PIRSR611150-2"/>
    </source>
</evidence>
<evidence type="ECO:0000256" key="2">
    <source>
        <dbReference type="ARBA" id="ARBA00007534"/>
    </source>
</evidence>
<dbReference type="PANTHER" id="PTHR48250">
    <property type="entry name" value="CUTINASE 2-RELATED"/>
    <property type="match status" value="1"/>
</dbReference>
<dbReference type="AlphaFoldDB" id="A0A4Z1NWF0"/>
<name>A0A4Z1NWF0_9PEZI</name>
<proteinExistence type="inferred from homology"/>
<sequence>MPSFAHPLLYCALAAAAALPQLPDFTGLTIPSIPSFGGGSSGSTPSIPAGLPGLGSGFGSGTAVPTGLPSLGSGLGSGFGGGFGSASGSIPALPMTPTTSSPDAASAGPCTDIMLIFARGTGEAQGFGSVGGPLDSALKKQFTSYSSYAVVYPAGFSQNSASGSDDALKKMTSVIASCPNTKFIVSGYSQGASLCHGIKATGAMKNAVSSVVLFGDPYYQYPGNPSAANLPVNDNSRIFDACNSGDTVCGKPNALGTGSSHLGYGTVVPAAAAFAKKQSGT</sequence>
<protein>
    <recommendedName>
        <fullName evidence="3">cutinase</fullName>
        <ecNumber evidence="3">3.1.1.74</ecNumber>
    </recommendedName>
</protein>
<dbReference type="Pfam" id="PF01083">
    <property type="entry name" value="Cutinase"/>
    <property type="match status" value="1"/>
</dbReference>
<feature type="signal peptide" evidence="12">
    <location>
        <begin position="1"/>
        <end position="20"/>
    </location>
</feature>
<evidence type="ECO:0000256" key="7">
    <source>
        <dbReference type="ARBA" id="ARBA00022801"/>
    </source>
</evidence>